<dbReference type="AlphaFoldDB" id="A0A918TEY4"/>
<keyword evidence="2" id="KW-1185">Reference proteome</keyword>
<dbReference type="GO" id="GO:0043565">
    <property type="term" value="F:sequence-specific DNA binding"/>
    <property type="evidence" value="ECO:0007669"/>
    <property type="project" value="InterPro"/>
</dbReference>
<proteinExistence type="predicted"/>
<dbReference type="Pfam" id="PF06627">
    <property type="entry name" value="DUF1153"/>
    <property type="match status" value="1"/>
</dbReference>
<gene>
    <name evidence="1" type="ORF">GCM10007315_01110</name>
</gene>
<dbReference type="InterPro" id="IPR010921">
    <property type="entry name" value="Trp_repressor/repl_initiator"/>
</dbReference>
<evidence type="ECO:0000313" key="2">
    <source>
        <dbReference type="Proteomes" id="UP000638981"/>
    </source>
</evidence>
<reference evidence="1" key="2">
    <citation type="submission" date="2020-09" db="EMBL/GenBank/DDBJ databases">
        <authorList>
            <person name="Sun Q."/>
            <person name="Kim S."/>
        </authorList>
    </citation>
    <scope>NUCLEOTIDE SEQUENCE</scope>
    <source>
        <strain evidence="1">KCTC 23310</strain>
    </source>
</reference>
<dbReference type="Proteomes" id="UP000638981">
    <property type="component" value="Unassembled WGS sequence"/>
</dbReference>
<comment type="caution">
    <text evidence="1">The sequence shown here is derived from an EMBL/GenBank/DDBJ whole genome shotgun (WGS) entry which is preliminary data.</text>
</comment>
<reference evidence="1" key="1">
    <citation type="journal article" date="2014" name="Int. J. Syst. Evol. Microbiol.">
        <title>Complete genome sequence of Corynebacterium casei LMG S-19264T (=DSM 44701T), isolated from a smear-ripened cheese.</title>
        <authorList>
            <consortium name="US DOE Joint Genome Institute (JGI-PGF)"/>
            <person name="Walter F."/>
            <person name="Albersmeier A."/>
            <person name="Kalinowski J."/>
            <person name="Ruckert C."/>
        </authorList>
    </citation>
    <scope>NUCLEOTIDE SEQUENCE</scope>
    <source>
        <strain evidence="1">KCTC 23310</strain>
    </source>
</reference>
<name>A0A918TEY4_9RHOB</name>
<protein>
    <recommendedName>
        <fullName evidence="3">DUF1153 domain-containing protein</fullName>
    </recommendedName>
</protein>
<organism evidence="1 2">
    <name type="scientific">Neogemmobacter tilapiae</name>
    <dbReference type="NCBI Taxonomy" id="875041"/>
    <lineage>
        <taxon>Bacteria</taxon>
        <taxon>Pseudomonadati</taxon>
        <taxon>Pseudomonadota</taxon>
        <taxon>Alphaproteobacteria</taxon>
        <taxon>Rhodobacterales</taxon>
        <taxon>Paracoccaceae</taxon>
        <taxon>Neogemmobacter</taxon>
    </lineage>
</organism>
<dbReference type="InterPro" id="IPR009534">
    <property type="entry name" value="DUF1153"/>
</dbReference>
<dbReference type="EMBL" id="BMYJ01000001">
    <property type="protein sequence ID" value="GHC43814.1"/>
    <property type="molecule type" value="Genomic_DNA"/>
</dbReference>
<accession>A0A918TEY4</accession>
<dbReference type="SUPFAM" id="SSF48295">
    <property type="entry name" value="TrpR-like"/>
    <property type="match status" value="1"/>
</dbReference>
<evidence type="ECO:0008006" key="3">
    <source>
        <dbReference type="Google" id="ProtNLM"/>
    </source>
</evidence>
<evidence type="ECO:0000313" key="1">
    <source>
        <dbReference type="EMBL" id="GHC43814.1"/>
    </source>
</evidence>
<sequence length="104" mass="11585">MVAQTNGEKGWIMFLKKVDGPRQIVLPDGSRLSRADLPPADTRRWVASRKAVVVKAVIYGLIPESEALQRYALSAEEFALWRGAVETHGVQALKVTAIQKFRQP</sequence>
<dbReference type="InterPro" id="IPR036388">
    <property type="entry name" value="WH-like_DNA-bd_sf"/>
</dbReference>
<dbReference type="Gene3D" id="1.10.10.10">
    <property type="entry name" value="Winged helix-like DNA-binding domain superfamily/Winged helix DNA-binding domain"/>
    <property type="match status" value="1"/>
</dbReference>